<name>A0A9P8XP14_9PEZI</name>
<organism evidence="1 2">
    <name type="scientific">Microdochium trichocladiopsis</name>
    <dbReference type="NCBI Taxonomy" id="1682393"/>
    <lineage>
        <taxon>Eukaryota</taxon>
        <taxon>Fungi</taxon>
        <taxon>Dikarya</taxon>
        <taxon>Ascomycota</taxon>
        <taxon>Pezizomycotina</taxon>
        <taxon>Sordariomycetes</taxon>
        <taxon>Xylariomycetidae</taxon>
        <taxon>Xylariales</taxon>
        <taxon>Microdochiaceae</taxon>
        <taxon>Microdochium</taxon>
    </lineage>
</organism>
<dbReference type="RefSeq" id="XP_046003707.1">
    <property type="nucleotide sequence ID" value="XM_046159927.1"/>
</dbReference>
<sequence length="275" mass="30922">MPSTSAGFKFLALPLETRQQIYRLCVPQNLLIGSESVEREFARFENFVHYDDSNKEVVHGLDSCCRASDAACPPRFTNPRRRAIPGLLLVSRQVSAEAQIAMYAGNTFQFFLNGAMAAHSGDGIAKFYPETRAKMRKLILFTGAPFCYLNFPNISPRYDIWDDALKNISVLGVVALPPHYSRGRFWAAEETKHVEMKDIVDYLSGVLPRTARIVVDADRYSDTVQIWEEGLPGRCHFQRLRAGTWASGGAFTQRPTLTLTRSNGDDLNHSEAQNR</sequence>
<comment type="caution">
    <text evidence="1">The sequence shown here is derived from an EMBL/GenBank/DDBJ whole genome shotgun (WGS) entry which is preliminary data.</text>
</comment>
<dbReference type="GeneID" id="70189473"/>
<protein>
    <submittedName>
        <fullName evidence="1">Uncharacterized protein</fullName>
    </submittedName>
</protein>
<accession>A0A9P8XP14</accession>
<reference evidence="1" key="1">
    <citation type="journal article" date="2021" name="Nat. Commun.">
        <title>Genetic determinants of endophytism in the Arabidopsis root mycobiome.</title>
        <authorList>
            <person name="Mesny F."/>
            <person name="Miyauchi S."/>
            <person name="Thiergart T."/>
            <person name="Pickel B."/>
            <person name="Atanasova L."/>
            <person name="Karlsson M."/>
            <person name="Huettel B."/>
            <person name="Barry K.W."/>
            <person name="Haridas S."/>
            <person name="Chen C."/>
            <person name="Bauer D."/>
            <person name="Andreopoulos W."/>
            <person name="Pangilinan J."/>
            <person name="LaButti K."/>
            <person name="Riley R."/>
            <person name="Lipzen A."/>
            <person name="Clum A."/>
            <person name="Drula E."/>
            <person name="Henrissat B."/>
            <person name="Kohler A."/>
            <person name="Grigoriev I.V."/>
            <person name="Martin F.M."/>
            <person name="Hacquard S."/>
        </authorList>
    </citation>
    <scope>NUCLEOTIDE SEQUENCE</scope>
    <source>
        <strain evidence="1">MPI-CAGE-CH-0230</strain>
    </source>
</reference>
<gene>
    <name evidence="1" type="ORF">B0I36DRAFT_370621</name>
</gene>
<keyword evidence="2" id="KW-1185">Reference proteome</keyword>
<evidence type="ECO:0000313" key="2">
    <source>
        <dbReference type="Proteomes" id="UP000756346"/>
    </source>
</evidence>
<dbReference type="AlphaFoldDB" id="A0A9P8XP14"/>
<dbReference type="EMBL" id="JAGTJQ010000022">
    <property type="protein sequence ID" value="KAH7007911.1"/>
    <property type="molecule type" value="Genomic_DNA"/>
</dbReference>
<proteinExistence type="predicted"/>
<dbReference type="Proteomes" id="UP000756346">
    <property type="component" value="Unassembled WGS sequence"/>
</dbReference>
<evidence type="ECO:0000313" key="1">
    <source>
        <dbReference type="EMBL" id="KAH7007911.1"/>
    </source>
</evidence>
<dbReference type="OrthoDB" id="62952at2759"/>